<organism evidence="2 3">
    <name type="scientific">Starmerella bacillaris</name>
    <name type="common">Yeast</name>
    <name type="synonym">Candida zemplinina</name>
    <dbReference type="NCBI Taxonomy" id="1247836"/>
    <lineage>
        <taxon>Eukaryota</taxon>
        <taxon>Fungi</taxon>
        <taxon>Dikarya</taxon>
        <taxon>Ascomycota</taxon>
        <taxon>Saccharomycotina</taxon>
        <taxon>Dipodascomycetes</taxon>
        <taxon>Dipodascales</taxon>
        <taxon>Trichomonascaceae</taxon>
        <taxon>Starmerella</taxon>
    </lineage>
</organism>
<comment type="caution">
    <text evidence="2">The sequence shown here is derived from an EMBL/GenBank/DDBJ whole genome shotgun (WGS) entry which is preliminary data.</text>
</comment>
<name>A0AAV5RLS0_STABA</name>
<evidence type="ECO:0000313" key="2">
    <source>
        <dbReference type="EMBL" id="GMM52047.1"/>
    </source>
</evidence>
<dbReference type="Pfam" id="PF19050">
    <property type="entry name" value="PhoD_2"/>
    <property type="match status" value="2"/>
</dbReference>
<reference evidence="2 3" key="1">
    <citation type="journal article" date="2023" name="Elife">
        <title>Identification of key yeast species and microbe-microbe interactions impacting larval growth of Drosophila in the wild.</title>
        <authorList>
            <person name="Mure A."/>
            <person name="Sugiura Y."/>
            <person name="Maeda R."/>
            <person name="Honda K."/>
            <person name="Sakurai N."/>
            <person name="Takahashi Y."/>
            <person name="Watada M."/>
            <person name="Katoh T."/>
            <person name="Gotoh A."/>
            <person name="Gotoh Y."/>
            <person name="Taniguchi I."/>
            <person name="Nakamura K."/>
            <person name="Hayashi T."/>
            <person name="Katayama T."/>
            <person name="Uemura T."/>
            <person name="Hattori Y."/>
        </authorList>
    </citation>
    <scope>NUCLEOTIDE SEQUENCE [LARGE SCALE GENOMIC DNA]</scope>
    <source>
        <strain evidence="2 3">SB-73</strain>
    </source>
</reference>
<dbReference type="PANTHER" id="PTHR46689">
    <property type="entry name" value="MEMBRANE PROTEIN, PUTATIVE-RELATED"/>
    <property type="match status" value="1"/>
</dbReference>
<evidence type="ECO:0000313" key="3">
    <source>
        <dbReference type="Proteomes" id="UP001362899"/>
    </source>
</evidence>
<dbReference type="Gene3D" id="3.60.21.70">
    <property type="entry name" value="PhoD-like phosphatase"/>
    <property type="match status" value="1"/>
</dbReference>
<feature type="domain" description="PhoD-like phosphatase" evidence="1">
    <location>
        <begin position="123"/>
        <end position="389"/>
    </location>
</feature>
<feature type="domain" description="PhoD-like phosphatase" evidence="1">
    <location>
        <begin position="406"/>
        <end position="558"/>
    </location>
</feature>
<proteinExistence type="predicted"/>
<dbReference type="AlphaFoldDB" id="A0AAV5RLS0"/>
<dbReference type="PANTHER" id="PTHR46689:SF1">
    <property type="entry name" value="PHOD-LIKE PHOSPHATASE DOMAIN-CONTAINING PROTEIN"/>
    <property type="match status" value="1"/>
</dbReference>
<dbReference type="EMBL" id="BTGC01000008">
    <property type="protein sequence ID" value="GMM52047.1"/>
    <property type="molecule type" value="Genomic_DNA"/>
</dbReference>
<keyword evidence="3" id="KW-1185">Reference proteome</keyword>
<dbReference type="GO" id="GO:0016020">
    <property type="term" value="C:membrane"/>
    <property type="evidence" value="ECO:0007669"/>
    <property type="project" value="TreeGrafter"/>
</dbReference>
<sequence>MPTTPVTEEDHDSFNLSTVSCNRPEYNGDKQLEIVAGPLLRFWGMEMNPPLWRGSISYVTKDSGSDYERLPYLYIYDQPLLERARCFAQVQGFSFWRFEINLTPDDEDSLEVRYHFGKEHPEFSFWIPGAKESMRTMFSSCNGFSLSANPKYYSGSLWDDVMAQHEERPFHVMLGGGDQLYSDSIIISLSELNSDSTEPLTEKSKVAETINKFYMKQYCSWYGKGYWKGPHGETSQPGWVQALATIPWCNVYDDQGIIDECEAYDEKTMSRPIFALMGEYAYRYYMLFQQNVHYKDDFRLKDPSWITTGKQGTFIKHPARSIYARLGKSISFLGLDCRTERKKDQICTYETYSKVFDRISYEVRVNPDIKHIYFMIGVPIAYPKMVSSDNPMSNKMISPIKWFSKKKMTFEGLVNSFDGPNDVLEDPGDYWTYKEHKTERNAFIKRLMDFQHMNNVRITIISGDMHLCAVGLFQSIRHMAPEKDGHFMVCPVLSAIVNAPSPPDKQPSLMDKRNKKYIFGTSISERLVPIFNKDVDGTPLSNKTTVARRSYMILDPVTPGSEPQEKQYPGPLFSRDSKHDEIAKHNKAITVVEGSIRMLIQVEADPKDKEGKTVPYEMFIPTLSIPEHIETAQSRSVY</sequence>
<dbReference type="InterPro" id="IPR038607">
    <property type="entry name" value="PhoD-like_sf"/>
</dbReference>
<protein>
    <recommendedName>
        <fullName evidence="1">PhoD-like phosphatase domain-containing protein</fullName>
    </recommendedName>
</protein>
<dbReference type="InterPro" id="IPR043904">
    <property type="entry name" value="PhoD_2-like"/>
</dbReference>
<accession>A0AAV5RLS0</accession>
<evidence type="ECO:0000259" key="1">
    <source>
        <dbReference type="Pfam" id="PF19050"/>
    </source>
</evidence>
<gene>
    <name evidence="2" type="ORF">DASB73_030100</name>
</gene>
<dbReference type="Proteomes" id="UP001362899">
    <property type="component" value="Unassembled WGS sequence"/>
</dbReference>